<feature type="non-terminal residue" evidence="2">
    <location>
        <position position="133"/>
    </location>
</feature>
<dbReference type="Proteomes" id="UP001152523">
    <property type="component" value="Unassembled WGS sequence"/>
</dbReference>
<dbReference type="EMBL" id="CAMAPF010000915">
    <property type="protein sequence ID" value="CAH9120544.1"/>
    <property type="molecule type" value="Genomic_DNA"/>
</dbReference>
<feature type="domain" description="GAG-pre-integrase" evidence="1">
    <location>
        <begin position="45"/>
        <end position="112"/>
    </location>
</feature>
<gene>
    <name evidence="2" type="ORF">CEPIT_LOCUS23087</name>
</gene>
<accession>A0AAV0EF15</accession>
<dbReference type="AlphaFoldDB" id="A0AAV0EF15"/>
<sequence length="133" mass="15194">MHLAYRCGIENGTNIRSYLGNRENSKALMKSLRKIGNQNEQVEGSYHLREEKCFEQKVFSVNQANEASVSSHIWHYRLGHLSHERLCLIKLGSPIVSCNKFSYCTVCQMSKQKRSRFPSKCTSNCSSSKNTSI</sequence>
<keyword evidence="3" id="KW-1185">Reference proteome</keyword>
<dbReference type="Pfam" id="PF13976">
    <property type="entry name" value="gag_pre-integrs"/>
    <property type="match status" value="1"/>
</dbReference>
<dbReference type="InterPro" id="IPR025724">
    <property type="entry name" value="GAG-pre-integrase_dom"/>
</dbReference>
<proteinExistence type="predicted"/>
<evidence type="ECO:0000313" key="3">
    <source>
        <dbReference type="Proteomes" id="UP001152523"/>
    </source>
</evidence>
<comment type="caution">
    <text evidence="2">The sequence shown here is derived from an EMBL/GenBank/DDBJ whole genome shotgun (WGS) entry which is preliminary data.</text>
</comment>
<evidence type="ECO:0000259" key="1">
    <source>
        <dbReference type="Pfam" id="PF13976"/>
    </source>
</evidence>
<evidence type="ECO:0000313" key="2">
    <source>
        <dbReference type="EMBL" id="CAH9120544.1"/>
    </source>
</evidence>
<protein>
    <recommendedName>
        <fullName evidence="1">GAG-pre-integrase domain-containing protein</fullName>
    </recommendedName>
</protein>
<organism evidence="2 3">
    <name type="scientific">Cuscuta epithymum</name>
    <dbReference type="NCBI Taxonomy" id="186058"/>
    <lineage>
        <taxon>Eukaryota</taxon>
        <taxon>Viridiplantae</taxon>
        <taxon>Streptophyta</taxon>
        <taxon>Embryophyta</taxon>
        <taxon>Tracheophyta</taxon>
        <taxon>Spermatophyta</taxon>
        <taxon>Magnoliopsida</taxon>
        <taxon>eudicotyledons</taxon>
        <taxon>Gunneridae</taxon>
        <taxon>Pentapetalae</taxon>
        <taxon>asterids</taxon>
        <taxon>lamiids</taxon>
        <taxon>Solanales</taxon>
        <taxon>Convolvulaceae</taxon>
        <taxon>Cuscuteae</taxon>
        <taxon>Cuscuta</taxon>
        <taxon>Cuscuta subgen. Cuscuta</taxon>
    </lineage>
</organism>
<reference evidence="2" key="1">
    <citation type="submission" date="2022-07" db="EMBL/GenBank/DDBJ databases">
        <authorList>
            <person name="Macas J."/>
            <person name="Novak P."/>
            <person name="Neumann P."/>
        </authorList>
    </citation>
    <scope>NUCLEOTIDE SEQUENCE</scope>
</reference>
<name>A0AAV0EF15_9ASTE</name>